<dbReference type="Proteomes" id="UP000244937">
    <property type="component" value="Chromosome"/>
</dbReference>
<evidence type="ECO:0000313" key="2">
    <source>
        <dbReference type="Proteomes" id="UP000244937"/>
    </source>
</evidence>
<gene>
    <name evidence="1" type="ORF">HYN49_08615</name>
</gene>
<organism evidence="1 2">
    <name type="scientific">Flavobacterium pallidum</name>
    <dbReference type="NCBI Taxonomy" id="2172098"/>
    <lineage>
        <taxon>Bacteria</taxon>
        <taxon>Pseudomonadati</taxon>
        <taxon>Bacteroidota</taxon>
        <taxon>Flavobacteriia</taxon>
        <taxon>Flavobacteriales</taxon>
        <taxon>Flavobacteriaceae</taxon>
        <taxon>Flavobacterium</taxon>
    </lineage>
</organism>
<proteinExistence type="predicted"/>
<keyword evidence="2" id="KW-1185">Reference proteome</keyword>
<accession>A0A2S1SHR6</accession>
<dbReference type="EMBL" id="CP029187">
    <property type="protein sequence ID" value="AWI25956.1"/>
    <property type="molecule type" value="Genomic_DNA"/>
</dbReference>
<dbReference type="KEGG" id="fpal:HYN49_08615"/>
<dbReference type="RefSeq" id="WP_108903736.1">
    <property type="nucleotide sequence ID" value="NZ_CP029187.1"/>
</dbReference>
<reference evidence="1 2" key="1">
    <citation type="submission" date="2018-05" db="EMBL/GenBank/DDBJ databases">
        <title>Genome sequencing of Flavobacterium sp. HYN0049.</title>
        <authorList>
            <person name="Yi H."/>
            <person name="Baek C."/>
        </authorList>
    </citation>
    <scope>NUCLEOTIDE SEQUENCE [LARGE SCALE GENOMIC DNA]</scope>
    <source>
        <strain evidence="1 2">HYN0049</strain>
    </source>
</reference>
<sequence length="83" mass="9999">MEVIAVELEADDTRFALVYKKVNALSRMQKERIKRTYAKFFPGQEIIMMYAEADKLPHYYGKEDLIEWLVTNNHRSEFKKYTF</sequence>
<protein>
    <submittedName>
        <fullName evidence="1">Uncharacterized protein</fullName>
    </submittedName>
</protein>
<evidence type="ECO:0000313" key="1">
    <source>
        <dbReference type="EMBL" id="AWI25956.1"/>
    </source>
</evidence>
<dbReference type="AlphaFoldDB" id="A0A2S1SHR6"/>
<name>A0A2S1SHR6_9FLAO</name>